<dbReference type="OrthoDB" id="9180666at2"/>
<dbReference type="AlphaFoldDB" id="A0A1I5C063"/>
<gene>
    <name evidence="1" type="ORF">SAMN05216386_1897</name>
</gene>
<protein>
    <recommendedName>
        <fullName evidence="3">DUF721 domain-containing protein</fullName>
    </recommendedName>
</protein>
<name>A0A1I5C063_9PROT</name>
<dbReference type="RefSeq" id="WP_074796925.1">
    <property type="nucleotide sequence ID" value="NZ_FOVJ01000003.1"/>
</dbReference>
<keyword evidence="2" id="KW-1185">Reference proteome</keyword>
<dbReference type="Proteomes" id="UP000183107">
    <property type="component" value="Unassembled WGS sequence"/>
</dbReference>
<accession>A0A1I5C063</accession>
<reference evidence="2" key="1">
    <citation type="submission" date="2016-10" db="EMBL/GenBank/DDBJ databases">
        <authorList>
            <person name="Varghese N."/>
        </authorList>
    </citation>
    <scope>NUCLEOTIDE SEQUENCE [LARGE SCALE GENOMIC DNA]</scope>
    <source>
        <strain evidence="2">Nsp8</strain>
    </source>
</reference>
<dbReference type="InterPro" id="IPR007922">
    <property type="entry name" value="DciA-like"/>
</dbReference>
<evidence type="ECO:0000313" key="1">
    <source>
        <dbReference type="EMBL" id="SFN80277.1"/>
    </source>
</evidence>
<evidence type="ECO:0008006" key="3">
    <source>
        <dbReference type="Google" id="ProtNLM"/>
    </source>
</evidence>
<proteinExistence type="predicted"/>
<evidence type="ECO:0000313" key="2">
    <source>
        <dbReference type="Proteomes" id="UP000183107"/>
    </source>
</evidence>
<sequence length="161" mass="17653">MTARKINFYLGAMRLTPEHQRLFSHADLLTAMHQAFVKIAPPQLAQRCVSGGFSEGNLTICADNGAIAAKLRQTVPSLLLKFHAMGYEVTAIRITVQANYRNNRAHGISGKKPKIGPAGMESLNDLAMELPQSPLKTAIESLLKKQRMGRSGRNHSDSDTQ</sequence>
<dbReference type="EMBL" id="FOVJ01000003">
    <property type="protein sequence ID" value="SFN80277.1"/>
    <property type="molecule type" value="Genomic_DNA"/>
</dbReference>
<organism evidence="1 2">
    <name type="scientific">Nitrosospira briensis</name>
    <dbReference type="NCBI Taxonomy" id="35799"/>
    <lineage>
        <taxon>Bacteria</taxon>
        <taxon>Pseudomonadati</taxon>
        <taxon>Pseudomonadota</taxon>
        <taxon>Betaproteobacteria</taxon>
        <taxon>Nitrosomonadales</taxon>
        <taxon>Nitrosomonadaceae</taxon>
        <taxon>Nitrosospira</taxon>
    </lineage>
</organism>
<dbReference type="Pfam" id="PF05258">
    <property type="entry name" value="DciA"/>
    <property type="match status" value="1"/>
</dbReference>